<feature type="domain" description="Alpha/beta hydrolase fold-3" evidence="4">
    <location>
        <begin position="368"/>
        <end position="419"/>
    </location>
</feature>
<feature type="region of interest" description="Disordered" evidence="3">
    <location>
        <begin position="301"/>
        <end position="345"/>
    </location>
</feature>
<feature type="region of interest" description="Disordered" evidence="3">
    <location>
        <begin position="668"/>
        <end position="800"/>
    </location>
</feature>
<evidence type="ECO:0000259" key="4">
    <source>
        <dbReference type="Pfam" id="PF07859"/>
    </source>
</evidence>
<evidence type="ECO:0000313" key="5">
    <source>
        <dbReference type="EMBL" id="KIX03731.1"/>
    </source>
</evidence>
<dbReference type="Proteomes" id="UP000053617">
    <property type="component" value="Unassembled WGS sequence"/>
</dbReference>
<feature type="compositionally biased region" description="Basic and acidic residues" evidence="3">
    <location>
        <begin position="308"/>
        <end position="317"/>
    </location>
</feature>
<comment type="similarity">
    <text evidence="1">Belongs to the 'GDXG' lipolytic enzyme family.</text>
</comment>
<accession>A0A0D2IKH4</accession>
<dbReference type="OrthoDB" id="2336090at2759"/>
<feature type="compositionally biased region" description="Low complexity" evidence="3">
    <location>
        <begin position="722"/>
        <end position="735"/>
    </location>
</feature>
<dbReference type="PANTHER" id="PTHR48081:SF19">
    <property type="entry name" value="AB HYDROLASE SUPERFAMILY PROTEIN C4A8.06C"/>
    <property type="match status" value="1"/>
</dbReference>
<dbReference type="InterPro" id="IPR002168">
    <property type="entry name" value="Lipase_GDXG_HIS_AS"/>
</dbReference>
<evidence type="ECO:0000313" key="6">
    <source>
        <dbReference type="Proteomes" id="UP000053617"/>
    </source>
</evidence>
<feature type="domain" description="Alpha/beta hydrolase fold-3" evidence="4">
    <location>
        <begin position="147"/>
        <end position="259"/>
    </location>
</feature>
<feature type="compositionally biased region" description="Polar residues" evidence="3">
    <location>
        <begin position="694"/>
        <end position="704"/>
    </location>
</feature>
<dbReference type="VEuPathDB" id="FungiDB:Z518_07284"/>
<keyword evidence="6" id="KW-1185">Reference proteome</keyword>
<dbReference type="AlphaFoldDB" id="A0A0D2IKH4"/>
<proteinExistence type="inferred from homology"/>
<name>A0A0D2IKH4_9EURO</name>
<dbReference type="PANTHER" id="PTHR48081">
    <property type="entry name" value="AB HYDROLASE SUPERFAMILY PROTEIN C4A8.06C"/>
    <property type="match status" value="1"/>
</dbReference>
<evidence type="ECO:0000256" key="1">
    <source>
        <dbReference type="ARBA" id="ARBA00010515"/>
    </source>
</evidence>
<reference evidence="5 6" key="1">
    <citation type="submission" date="2015-01" db="EMBL/GenBank/DDBJ databases">
        <title>The Genome Sequence of Rhinocladiella mackenzie CBS 650.93.</title>
        <authorList>
            <consortium name="The Broad Institute Genomics Platform"/>
            <person name="Cuomo C."/>
            <person name="de Hoog S."/>
            <person name="Gorbushina A."/>
            <person name="Stielow B."/>
            <person name="Teixiera M."/>
            <person name="Abouelleil A."/>
            <person name="Chapman S.B."/>
            <person name="Priest M."/>
            <person name="Young S.K."/>
            <person name="Wortman J."/>
            <person name="Nusbaum C."/>
            <person name="Birren B."/>
        </authorList>
    </citation>
    <scope>NUCLEOTIDE SEQUENCE [LARGE SCALE GENOMIC DNA]</scope>
    <source>
        <strain evidence="5 6">CBS 650.93</strain>
    </source>
</reference>
<dbReference type="PROSITE" id="PS01173">
    <property type="entry name" value="LIPASE_GDXG_HIS"/>
    <property type="match status" value="1"/>
</dbReference>
<feature type="compositionally biased region" description="Polar residues" evidence="3">
    <location>
        <begin position="513"/>
        <end position="526"/>
    </location>
</feature>
<dbReference type="InterPro" id="IPR050300">
    <property type="entry name" value="GDXG_lipolytic_enzyme"/>
</dbReference>
<dbReference type="HOGENOM" id="CLU_004893_2_0_1"/>
<keyword evidence="2" id="KW-0378">Hydrolase</keyword>
<feature type="region of interest" description="Disordered" evidence="3">
    <location>
        <begin position="626"/>
        <end position="646"/>
    </location>
</feature>
<sequence>MPITTLGVGAAVSPTVVKTYISHYTNRKPRRQKPTAHISYDEGLHLIRSFLNYASHHTVEDLQAFTAQWVPSPSWVRTENTTISSEHTSQAAKTIIDQLGPCGVQQVGGAQWWQWRPKGAELKAEWIEMRADYNEHKRNGTKSRRIMLYVHGGGYFFGSVDAHRYQMQRHARKLKARVLAPRYRLAPQFPFPCGLQDCLAVYLYLLGIHDPTEIILAGDSAGGGMVVSMLCILRDQGLPLPAGAILISPWVDLTHSFPSLLGSDELDYIPSRGFMQKPSASWPPPNEEELSTIIKLATGTGVSAEASKPSEGKHGFSEPKLSGSSSEPENGTERHATVPVKNDGEVMPGSQLQLSIVLDGKRVTLKDQIQMYTTNQLLAHPLVSPVLQPSLGGLPPILIVTGGGEILRDEQIYLAHKMAHPSQYPLGAAYRPSYDPEDTIVKKYKPTPVQLQVWEDLCHVAPTLSFTRPAKFMYRSVAQFGAWVLAKAQRRAIEIMDDDNISIISSRSDSDSQMEMETGSSCNNPATRKPDSSKTTGSVGRAGDPLPPFENNMIRQRIDRYGRTYPLAEAPNLPALQMPPDEVGVIKPGPVRKWLAARKVWDTMYANTSKKVRRERTRALASGEIRGFEGGESPPPGALAGRRTDKDLLIKKKRKSYGLAMWSMWGSKHDESTLKREEEAVEMEKSQVAKTEWGNDTQAQSQGTDGRVEIPPGSDRTTPMASRRQSTTRSRSTSTKCRASESRGRGRRRTVSVADTGQVEGREMPLPLRIPPNVATNPAHETVPSMMPAQPPATTTATSS</sequence>
<dbReference type="InterPro" id="IPR013094">
    <property type="entry name" value="AB_hydrolase_3"/>
</dbReference>
<feature type="region of interest" description="Disordered" evidence="3">
    <location>
        <begin position="504"/>
        <end position="550"/>
    </location>
</feature>
<dbReference type="GO" id="GO:0016787">
    <property type="term" value="F:hydrolase activity"/>
    <property type="evidence" value="ECO:0007669"/>
    <property type="project" value="UniProtKB-KW"/>
</dbReference>
<evidence type="ECO:0000256" key="2">
    <source>
        <dbReference type="ARBA" id="ARBA00022801"/>
    </source>
</evidence>
<organism evidence="5 6">
    <name type="scientific">Rhinocladiella mackenziei CBS 650.93</name>
    <dbReference type="NCBI Taxonomy" id="1442369"/>
    <lineage>
        <taxon>Eukaryota</taxon>
        <taxon>Fungi</taxon>
        <taxon>Dikarya</taxon>
        <taxon>Ascomycota</taxon>
        <taxon>Pezizomycotina</taxon>
        <taxon>Eurotiomycetes</taxon>
        <taxon>Chaetothyriomycetidae</taxon>
        <taxon>Chaetothyriales</taxon>
        <taxon>Herpotrichiellaceae</taxon>
        <taxon>Rhinocladiella</taxon>
    </lineage>
</organism>
<dbReference type="Pfam" id="PF07859">
    <property type="entry name" value="Abhydrolase_3"/>
    <property type="match status" value="2"/>
</dbReference>
<dbReference type="Gene3D" id="3.40.50.1820">
    <property type="entry name" value="alpha/beta hydrolase"/>
    <property type="match status" value="2"/>
</dbReference>
<evidence type="ECO:0000256" key="3">
    <source>
        <dbReference type="SAM" id="MobiDB-lite"/>
    </source>
</evidence>
<dbReference type="GeneID" id="25295355"/>
<feature type="compositionally biased region" description="Low complexity" evidence="3">
    <location>
        <begin position="784"/>
        <end position="800"/>
    </location>
</feature>
<protein>
    <recommendedName>
        <fullName evidence="4">Alpha/beta hydrolase fold-3 domain-containing protein</fullName>
    </recommendedName>
</protein>
<dbReference type="SUPFAM" id="SSF53474">
    <property type="entry name" value="alpha/beta-Hydrolases"/>
    <property type="match status" value="1"/>
</dbReference>
<gene>
    <name evidence="5" type="ORF">Z518_07284</name>
</gene>
<dbReference type="EMBL" id="KN847479">
    <property type="protein sequence ID" value="KIX03731.1"/>
    <property type="molecule type" value="Genomic_DNA"/>
</dbReference>
<dbReference type="RefSeq" id="XP_013270867.1">
    <property type="nucleotide sequence ID" value="XM_013415413.1"/>
</dbReference>
<dbReference type="InterPro" id="IPR029058">
    <property type="entry name" value="AB_hydrolase_fold"/>
</dbReference>
<dbReference type="STRING" id="1442369.A0A0D2IKH4"/>
<feature type="compositionally biased region" description="Basic and acidic residues" evidence="3">
    <location>
        <begin position="668"/>
        <end position="687"/>
    </location>
</feature>